<dbReference type="InParanoid" id="E9I342"/>
<dbReference type="KEGG" id="dpx:DAPPUDRAFT_338861"/>
<gene>
    <name evidence="1" type="ORF">DAPPUDRAFT_338861</name>
</gene>
<protein>
    <submittedName>
        <fullName evidence="1">Uncharacterized protein</fullName>
    </submittedName>
</protein>
<organism evidence="1 2">
    <name type="scientific">Daphnia pulex</name>
    <name type="common">Water flea</name>
    <dbReference type="NCBI Taxonomy" id="6669"/>
    <lineage>
        <taxon>Eukaryota</taxon>
        <taxon>Metazoa</taxon>
        <taxon>Ecdysozoa</taxon>
        <taxon>Arthropoda</taxon>
        <taxon>Crustacea</taxon>
        <taxon>Branchiopoda</taxon>
        <taxon>Diplostraca</taxon>
        <taxon>Cladocera</taxon>
        <taxon>Anomopoda</taxon>
        <taxon>Daphniidae</taxon>
        <taxon>Daphnia</taxon>
    </lineage>
</organism>
<dbReference type="OrthoDB" id="25157at2759"/>
<proteinExistence type="predicted"/>
<accession>E9I342</accession>
<evidence type="ECO:0000313" key="1">
    <source>
        <dbReference type="EMBL" id="EFX61588.1"/>
    </source>
</evidence>
<dbReference type="HOGENOM" id="CLU_2963109_0_0_1"/>
<reference evidence="1 2" key="1">
    <citation type="journal article" date="2011" name="Science">
        <title>The ecoresponsive genome of Daphnia pulex.</title>
        <authorList>
            <person name="Colbourne J.K."/>
            <person name="Pfrender M.E."/>
            <person name="Gilbert D."/>
            <person name="Thomas W.K."/>
            <person name="Tucker A."/>
            <person name="Oakley T.H."/>
            <person name="Tokishita S."/>
            <person name="Aerts A."/>
            <person name="Arnold G.J."/>
            <person name="Basu M.K."/>
            <person name="Bauer D.J."/>
            <person name="Caceres C.E."/>
            <person name="Carmel L."/>
            <person name="Casola C."/>
            <person name="Choi J.H."/>
            <person name="Detter J.C."/>
            <person name="Dong Q."/>
            <person name="Dusheyko S."/>
            <person name="Eads B.D."/>
            <person name="Frohlich T."/>
            <person name="Geiler-Samerotte K.A."/>
            <person name="Gerlach D."/>
            <person name="Hatcher P."/>
            <person name="Jogdeo S."/>
            <person name="Krijgsveld J."/>
            <person name="Kriventseva E.V."/>
            <person name="Kultz D."/>
            <person name="Laforsch C."/>
            <person name="Lindquist E."/>
            <person name="Lopez J."/>
            <person name="Manak J.R."/>
            <person name="Muller J."/>
            <person name="Pangilinan J."/>
            <person name="Patwardhan R.P."/>
            <person name="Pitluck S."/>
            <person name="Pritham E.J."/>
            <person name="Rechtsteiner A."/>
            <person name="Rho M."/>
            <person name="Rogozin I.B."/>
            <person name="Sakarya O."/>
            <person name="Salamov A."/>
            <person name="Schaack S."/>
            <person name="Shapiro H."/>
            <person name="Shiga Y."/>
            <person name="Skalitzky C."/>
            <person name="Smith Z."/>
            <person name="Souvorov A."/>
            <person name="Sung W."/>
            <person name="Tang Z."/>
            <person name="Tsuchiya D."/>
            <person name="Tu H."/>
            <person name="Vos H."/>
            <person name="Wang M."/>
            <person name="Wolf Y.I."/>
            <person name="Yamagata H."/>
            <person name="Yamada T."/>
            <person name="Ye Y."/>
            <person name="Shaw J.R."/>
            <person name="Andrews J."/>
            <person name="Crease T.J."/>
            <person name="Tang H."/>
            <person name="Lucas S.M."/>
            <person name="Robertson H.M."/>
            <person name="Bork P."/>
            <person name="Koonin E.V."/>
            <person name="Zdobnov E.M."/>
            <person name="Grigoriev I.V."/>
            <person name="Lynch M."/>
            <person name="Boore J.L."/>
        </authorList>
    </citation>
    <scope>NUCLEOTIDE SEQUENCE [LARGE SCALE GENOMIC DNA]</scope>
</reference>
<name>E9I342_DAPPU</name>
<keyword evidence="2" id="KW-1185">Reference proteome</keyword>
<evidence type="ECO:0000313" key="2">
    <source>
        <dbReference type="Proteomes" id="UP000000305"/>
    </source>
</evidence>
<dbReference type="AlphaFoldDB" id="E9I342"/>
<dbReference type="EMBL" id="GL734360">
    <property type="protein sequence ID" value="EFX61588.1"/>
    <property type="molecule type" value="Genomic_DNA"/>
</dbReference>
<dbReference type="Proteomes" id="UP000000305">
    <property type="component" value="Unassembled WGS sequence"/>
</dbReference>
<dbReference type="STRING" id="6669.E9I342"/>
<sequence length="59" mass="6807">MRGEYDKAGELVRQLWNASKSHGIDVPIQVVTLALYVELQLGRTEIARNIIKQHCPQYR</sequence>